<dbReference type="CDD" id="cd05387">
    <property type="entry name" value="BY-kinase"/>
    <property type="match status" value="1"/>
</dbReference>
<dbReference type="InterPro" id="IPR050445">
    <property type="entry name" value="Bact_polysacc_biosynth/exp"/>
</dbReference>
<evidence type="ECO:0000256" key="6">
    <source>
        <dbReference type="ARBA" id="ARBA00022741"/>
    </source>
</evidence>
<keyword evidence="6" id="KW-0547">Nucleotide-binding</keyword>
<evidence type="ECO:0000256" key="1">
    <source>
        <dbReference type="ARBA" id="ARBA00005132"/>
    </source>
</evidence>
<evidence type="ECO:0000256" key="8">
    <source>
        <dbReference type="ARBA" id="ARBA00022840"/>
    </source>
</evidence>
<comment type="catalytic activity">
    <reaction evidence="13">
        <text>L-tyrosyl-[protein] + ATP = O-phospho-L-tyrosyl-[protein] + ADP + H(+)</text>
        <dbReference type="Rhea" id="RHEA:10596"/>
        <dbReference type="Rhea" id="RHEA-COMP:10136"/>
        <dbReference type="Rhea" id="RHEA-COMP:20101"/>
        <dbReference type="ChEBI" id="CHEBI:15378"/>
        <dbReference type="ChEBI" id="CHEBI:30616"/>
        <dbReference type="ChEBI" id="CHEBI:46858"/>
        <dbReference type="ChEBI" id="CHEBI:61978"/>
        <dbReference type="ChEBI" id="CHEBI:456216"/>
        <dbReference type="EC" id="2.7.10.2"/>
    </reaction>
</comment>
<dbReference type="GO" id="GO:0005886">
    <property type="term" value="C:plasma membrane"/>
    <property type="evidence" value="ECO:0007669"/>
    <property type="project" value="TreeGrafter"/>
</dbReference>
<comment type="function">
    <text evidence="12">Involved in the regulation of capsular polysaccharide biosynthesis. Autophosphorylation of CpsD attenuates its activity and reduces the level of encapsulation. May be part of a complex that directs the coordinated polymerization and export to the cell surface of the capsular polysaccharide.</text>
</comment>
<feature type="domain" description="AAA" evidence="14">
    <location>
        <begin position="65"/>
        <end position="192"/>
    </location>
</feature>
<evidence type="ECO:0000256" key="5">
    <source>
        <dbReference type="ARBA" id="ARBA00022679"/>
    </source>
</evidence>
<keyword evidence="8" id="KW-0067">ATP-binding</keyword>
<dbReference type="EMBL" id="JAAAMQ010000010">
    <property type="protein sequence ID" value="NBA11680.1"/>
    <property type="molecule type" value="Genomic_DNA"/>
</dbReference>
<dbReference type="PANTHER" id="PTHR32309:SF13">
    <property type="entry name" value="FERRIC ENTEROBACTIN TRANSPORT PROTEIN FEPE"/>
    <property type="match status" value="1"/>
</dbReference>
<evidence type="ECO:0000256" key="9">
    <source>
        <dbReference type="ARBA" id="ARBA00022903"/>
    </source>
</evidence>
<keyword evidence="10" id="KW-0829">Tyrosine-protein kinase</keyword>
<keyword evidence="9" id="KW-0972">Capsule biogenesis/degradation</keyword>
<accession>A0AAJ2YXD6</accession>
<evidence type="ECO:0000256" key="10">
    <source>
        <dbReference type="ARBA" id="ARBA00023137"/>
    </source>
</evidence>
<organism evidence="15 16">
    <name type="scientific">Weissella confusa</name>
    <name type="common">Lactobacillus confusus</name>
    <dbReference type="NCBI Taxonomy" id="1583"/>
    <lineage>
        <taxon>Bacteria</taxon>
        <taxon>Bacillati</taxon>
        <taxon>Bacillota</taxon>
        <taxon>Bacilli</taxon>
        <taxon>Lactobacillales</taxon>
        <taxon>Lactobacillaceae</taxon>
        <taxon>Weissella</taxon>
    </lineage>
</organism>
<dbReference type="Pfam" id="PF13614">
    <property type="entry name" value="AAA_31"/>
    <property type="match status" value="1"/>
</dbReference>
<comment type="caution">
    <text evidence="15">The sequence shown here is derived from an EMBL/GenBank/DDBJ whole genome shotgun (WGS) entry which is preliminary data.</text>
</comment>
<dbReference type="AlphaFoldDB" id="A0AAJ2YXD6"/>
<dbReference type="Proteomes" id="UP000719917">
    <property type="component" value="Unassembled WGS sequence"/>
</dbReference>
<dbReference type="GO" id="GO:0005524">
    <property type="term" value="F:ATP binding"/>
    <property type="evidence" value="ECO:0007669"/>
    <property type="project" value="UniProtKB-KW"/>
</dbReference>
<dbReference type="GO" id="GO:0004715">
    <property type="term" value="F:non-membrane spanning protein tyrosine kinase activity"/>
    <property type="evidence" value="ECO:0007669"/>
    <property type="project" value="UniProtKB-EC"/>
</dbReference>
<evidence type="ECO:0000256" key="12">
    <source>
        <dbReference type="ARBA" id="ARBA00024964"/>
    </source>
</evidence>
<evidence type="ECO:0000256" key="2">
    <source>
        <dbReference type="ARBA" id="ARBA00007316"/>
    </source>
</evidence>
<dbReference type="GO" id="GO:0000271">
    <property type="term" value="P:polysaccharide biosynthetic process"/>
    <property type="evidence" value="ECO:0007669"/>
    <property type="project" value="UniProtKB-KW"/>
</dbReference>
<proteinExistence type="inferred from homology"/>
<evidence type="ECO:0000256" key="3">
    <source>
        <dbReference type="ARBA" id="ARBA00011903"/>
    </source>
</evidence>
<evidence type="ECO:0000259" key="14">
    <source>
        <dbReference type="Pfam" id="PF13614"/>
    </source>
</evidence>
<dbReference type="InterPro" id="IPR027417">
    <property type="entry name" value="P-loop_NTPase"/>
</dbReference>
<evidence type="ECO:0000256" key="7">
    <source>
        <dbReference type="ARBA" id="ARBA00022777"/>
    </source>
</evidence>
<comment type="pathway">
    <text evidence="1">Capsule biogenesis; capsule polysaccharide biosynthesis.</text>
</comment>
<comment type="similarity">
    <text evidence="2">Belongs to the CpsD/CapB family.</text>
</comment>
<dbReference type="InterPro" id="IPR025669">
    <property type="entry name" value="AAA_dom"/>
</dbReference>
<evidence type="ECO:0000313" key="16">
    <source>
        <dbReference type="Proteomes" id="UP000719917"/>
    </source>
</evidence>
<evidence type="ECO:0000256" key="11">
    <source>
        <dbReference type="ARBA" id="ARBA00023169"/>
    </source>
</evidence>
<evidence type="ECO:0000313" key="15">
    <source>
        <dbReference type="EMBL" id="NBA11680.1"/>
    </source>
</evidence>
<dbReference type="SUPFAM" id="SSF52540">
    <property type="entry name" value="P-loop containing nucleoside triphosphate hydrolases"/>
    <property type="match status" value="1"/>
</dbReference>
<dbReference type="Gene3D" id="3.40.50.300">
    <property type="entry name" value="P-loop containing nucleotide triphosphate hydrolases"/>
    <property type="match status" value="1"/>
</dbReference>
<gene>
    <name evidence="15" type="ORF">GTU77_05555</name>
</gene>
<dbReference type="PANTHER" id="PTHR32309">
    <property type="entry name" value="TYROSINE-PROTEIN KINASE"/>
    <property type="match status" value="1"/>
</dbReference>
<evidence type="ECO:0000256" key="13">
    <source>
        <dbReference type="ARBA" id="ARBA00051245"/>
    </source>
</evidence>
<dbReference type="EC" id="2.7.10.2" evidence="3"/>
<keyword evidence="5 15" id="KW-0808">Transferase</keyword>
<dbReference type="RefSeq" id="WP_161690905.1">
    <property type="nucleotide sequence ID" value="NZ_JAAAMQ010000010.1"/>
</dbReference>
<reference evidence="15" key="1">
    <citation type="submission" date="2020-01" db="EMBL/GenBank/DDBJ databases">
        <title>First Reported Case and Whole Genome of Weissella confusa in an Equid.</title>
        <authorList>
            <person name="Little S.V."/>
            <person name="Lawhon S.D."/>
        </authorList>
    </citation>
    <scope>NUCLEOTIDE SEQUENCE</scope>
    <source>
        <strain evidence="15">718955</strain>
    </source>
</reference>
<name>A0AAJ2YXD6_WEICO</name>
<dbReference type="NCBIfam" id="TIGR01007">
    <property type="entry name" value="eps_fam"/>
    <property type="match status" value="1"/>
</dbReference>
<sequence length="240" mass="25925">MGFKLFGKRGATNEQGKGAKLITLAEPQHVISEQFRHLRSHIEYAGAVLPKLQVVMVTSAEMSDGKTTCAANLAVSWASAGKRVLYVDADLRRPTAHHTFSLLNMRGVSHILASGLQPQDCLQRTDIPNLSVLTAGVVPPNPAELLGTSRMAALITWMRSQYDVVILDVPPVVPVTDAQVLTPLVDGVVLVVALGKTNKVNLKRTVDTLALCDVKLLGVVTRHPESRKIDDATFGYTTIT</sequence>
<evidence type="ECO:0000256" key="4">
    <source>
        <dbReference type="ARBA" id="ARBA00019200"/>
    </source>
</evidence>
<dbReference type="InterPro" id="IPR005702">
    <property type="entry name" value="Wzc-like_C"/>
</dbReference>
<keyword evidence="11" id="KW-0270">Exopolysaccharide synthesis</keyword>
<keyword evidence="7" id="KW-0418">Kinase</keyword>
<protein>
    <recommendedName>
        <fullName evidence="4">Tyrosine-protein kinase CpsD</fullName>
        <ecNumber evidence="3">2.7.10.2</ecNumber>
    </recommendedName>
</protein>